<accession>A0A6C0KTN1</accession>
<evidence type="ECO:0000259" key="2">
    <source>
        <dbReference type="PROSITE" id="PS50222"/>
    </source>
</evidence>
<protein>
    <recommendedName>
        <fullName evidence="2">EF-hand domain-containing protein</fullName>
    </recommendedName>
</protein>
<proteinExistence type="predicted"/>
<dbReference type="AlphaFoldDB" id="A0A6C0KTN1"/>
<feature type="domain" description="EF-hand" evidence="2">
    <location>
        <begin position="127"/>
        <end position="162"/>
    </location>
</feature>
<evidence type="ECO:0000313" key="3">
    <source>
        <dbReference type="EMBL" id="QHU21342.1"/>
    </source>
</evidence>
<name>A0A6C0KTN1_9ZZZZ</name>
<dbReference type="InterPro" id="IPR018247">
    <property type="entry name" value="EF_Hand_1_Ca_BS"/>
</dbReference>
<dbReference type="InterPro" id="IPR002048">
    <property type="entry name" value="EF_hand_dom"/>
</dbReference>
<evidence type="ECO:0000256" key="1">
    <source>
        <dbReference type="SAM" id="MobiDB-lite"/>
    </source>
</evidence>
<sequence>MAKKSKTIQPPSSSPNPMFPQASPHTPSGASFFSNPLGFIHDHVQYLNSSKYFAGIVMILLNVGSKFISIQFSKSTEEYLKFSLSKQLLVFSMAWMGTRDIYVALGLTAIFVILSEHLFNEESSFCVVPHKYRVLHKLVDENNDGVISESEVNSAIAILEKAKKDKEKKHQKDTYAKYFNYDVVNNNP</sequence>
<organism evidence="3">
    <name type="scientific">viral metagenome</name>
    <dbReference type="NCBI Taxonomy" id="1070528"/>
    <lineage>
        <taxon>unclassified sequences</taxon>
        <taxon>metagenomes</taxon>
        <taxon>organismal metagenomes</taxon>
    </lineage>
</organism>
<reference evidence="3" key="1">
    <citation type="journal article" date="2020" name="Nature">
        <title>Giant virus diversity and host interactions through global metagenomics.</title>
        <authorList>
            <person name="Schulz F."/>
            <person name="Roux S."/>
            <person name="Paez-Espino D."/>
            <person name="Jungbluth S."/>
            <person name="Walsh D.A."/>
            <person name="Denef V.J."/>
            <person name="McMahon K.D."/>
            <person name="Konstantinidis K.T."/>
            <person name="Eloe-Fadrosh E.A."/>
            <person name="Kyrpides N.C."/>
            <person name="Woyke T."/>
        </authorList>
    </citation>
    <scope>NUCLEOTIDE SEQUENCE</scope>
    <source>
        <strain evidence="3">GVMAG-S-3300013094-109</strain>
    </source>
</reference>
<dbReference type="PROSITE" id="PS50222">
    <property type="entry name" value="EF_HAND_2"/>
    <property type="match status" value="1"/>
</dbReference>
<dbReference type="EMBL" id="MN740989">
    <property type="protein sequence ID" value="QHU21342.1"/>
    <property type="molecule type" value="Genomic_DNA"/>
</dbReference>
<feature type="region of interest" description="Disordered" evidence="1">
    <location>
        <begin position="1"/>
        <end position="26"/>
    </location>
</feature>
<dbReference type="PROSITE" id="PS00018">
    <property type="entry name" value="EF_HAND_1"/>
    <property type="match status" value="1"/>
</dbReference>
<dbReference type="GO" id="GO:0005509">
    <property type="term" value="F:calcium ion binding"/>
    <property type="evidence" value="ECO:0007669"/>
    <property type="project" value="InterPro"/>
</dbReference>